<dbReference type="EnsemblPlants" id="PNT68651">
    <property type="protein sequence ID" value="PNT68651"/>
    <property type="gene ID" value="BRADI_3g43743v3"/>
</dbReference>
<reference evidence="1" key="2">
    <citation type="submission" date="2017-06" db="EMBL/GenBank/DDBJ databases">
        <title>WGS assembly of Brachypodium distachyon.</title>
        <authorList>
            <consortium name="The International Brachypodium Initiative"/>
            <person name="Lucas S."/>
            <person name="Harmon-Smith M."/>
            <person name="Lail K."/>
            <person name="Tice H."/>
            <person name="Grimwood J."/>
            <person name="Bruce D."/>
            <person name="Barry K."/>
            <person name="Shu S."/>
            <person name="Lindquist E."/>
            <person name="Wang M."/>
            <person name="Pitluck S."/>
            <person name="Vogel J.P."/>
            <person name="Garvin D.F."/>
            <person name="Mockler T.C."/>
            <person name="Schmutz J."/>
            <person name="Rokhsar D."/>
            <person name="Bevan M.W."/>
        </authorList>
    </citation>
    <scope>NUCLEOTIDE SEQUENCE</scope>
    <source>
        <strain evidence="1">Bd21</strain>
    </source>
</reference>
<proteinExistence type="predicted"/>
<accession>A0A2K2D307</accession>
<reference evidence="2" key="3">
    <citation type="submission" date="2018-08" db="UniProtKB">
        <authorList>
            <consortium name="EnsemblPlants"/>
        </authorList>
    </citation>
    <scope>IDENTIFICATION</scope>
    <source>
        <strain evidence="2">cv. Bd21</strain>
    </source>
</reference>
<dbReference type="Gramene" id="PNT68651">
    <property type="protein sequence ID" value="PNT68651"/>
    <property type="gene ID" value="BRADI_3g43743v3"/>
</dbReference>
<dbReference type="Proteomes" id="UP000008810">
    <property type="component" value="Chromosome 3"/>
</dbReference>
<organism evidence="1">
    <name type="scientific">Brachypodium distachyon</name>
    <name type="common">Purple false brome</name>
    <name type="synonym">Trachynia distachya</name>
    <dbReference type="NCBI Taxonomy" id="15368"/>
    <lineage>
        <taxon>Eukaryota</taxon>
        <taxon>Viridiplantae</taxon>
        <taxon>Streptophyta</taxon>
        <taxon>Embryophyta</taxon>
        <taxon>Tracheophyta</taxon>
        <taxon>Spermatophyta</taxon>
        <taxon>Magnoliopsida</taxon>
        <taxon>Liliopsida</taxon>
        <taxon>Poales</taxon>
        <taxon>Poaceae</taxon>
        <taxon>BOP clade</taxon>
        <taxon>Pooideae</taxon>
        <taxon>Stipodae</taxon>
        <taxon>Brachypodieae</taxon>
        <taxon>Brachypodium</taxon>
    </lineage>
</organism>
<dbReference type="InParanoid" id="A0A2K2D307"/>
<reference evidence="1 2" key="1">
    <citation type="journal article" date="2010" name="Nature">
        <title>Genome sequencing and analysis of the model grass Brachypodium distachyon.</title>
        <authorList>
            <consortium name="International Brachypodium Initiative"/>
        </authorList>
    </citation>
    <scope>NUCLEOTIDE SEQUENCE [LARGE SCALE GENOMIC DNA]</scope>
    <source>
        <strain evidence="1 2">Bd21</strain>
    </source>
</reference>
<name>A0A2K2D307_BRADI</name>
<keyword evidence="3" id="KW-1185">Reference proteome</keyword>
<gene>
    <name evidence="1" type="ORF">BRADI_3g43743v3</name>
</gene>
<protein>
    <submittedName>
        <fullName evidence="1 2">Uncharacterized protein</fullName>
    </submittedName>
</protein>
<dbReference type="AlphaFoldDB" id="A0A2K2D307"/>
<dbReference type="EMBL" id="CM000882">
    <property type="protein sequence ID" value="PNT68651.1"/>
    <property type="molecule type" value="Genomic_DNA"/>
</dbReference>
<evidence type="ECO:0000313" key="1">
    <source>
        <dbReference type="EMBL" id="PNT68651.1"/>
    </source>
</evidence>
<evidence type="ECO:0000313" key="3">
    <source>
        <dbReference type="Proteomes" id="UP000008810"/>
    </source>
</evidence>
<sequence length="133" mass="15326">MHSYRIRYNGSRTPIPIDRLRSGLKSVRLARIWAPIRRTQANETESKAADRTKNRKQWALHLLLPKTATAAKTQWPCWYVVVARQLLTRTEHPLRGLQVCAAALSHEFFIDQTFKLEKEIARDKGICGGEDET</sequence>
<evidence type="ECO:0000313" key="2">
    <source>
        <dbReference type="EnsemblPlants" id="PNT68651"/>
    </source>
</evidence>